<evidence type="ECO:0000313" key="5">
    <source>
        <dbReference type="Proteomes" id="UP000253606"/>
    </source>
</evidence>
<reference evidence="4 5" key="1">
    <citation type="journal article" date="2018" name="Front. Microbiol.">
        <title>Hydrolytic Capabilities as a Key to Environmental Success: Chitinolytic and Cellulolytic Acidobacteria From Acidic Sub-arctic Soils and Boreal Peatlands.</title>
        <authorList>
            <person name="Belova S.E."/>
            <person name="Ravin N.V."/>
            <person name="Pankratov T.A."/>
            <person name="Rakitin A.L."/>
            <person name="Ivanova A.A."/>
            <person name="Beletsky A.V."/>
            <person name="Mardanov A.V."/>
            <person name="Sinninghe Damste J.S."/>
            <person name="Dedysh S.N."/>
        </authorList>
    </citation>
    <scope>NUCLEOTIDE SEQUENCE [LARGE SCALE GENOMIC DNA]</scope>
    <source>
        <strain evidence="4 5">SBC82</strain>
    </source>
</reference>
<comment type="similarity">
    <text evidence="1">Belongs to the peptidase S1C family.</text>
</comment>
<protein>
    <submittedName>
        <fullName evidence="4">HtrA protease/chaperone protein</fullName>
    </submittedName>
</protein>
<organism evidence="4 5">
    <name type="scientific">Acidisarcina polymorpha</name>
    <dbReference type="NCBI Taxonomy" id="2211140"/>
    <lineage>
        <taxon>Bacteria</taxon>
        <taxon>Pseudomonadati</taxon>
        <taxon>Acidobacteriota</taxon>
        <taxon>Terriglobia</taxon>
        <taxon>Terriglobales</taxon>
        <taxon>Acidobacteriaceae</taxon>
        <taxon>Acidisarcina</taxon>
    </lineage>
</organism>
<dbReference type="SUPFAM" id="SSF50156">
    <property type="entry name" value="PDZ domain-like"/>
    <property type="match status" value="2"/>
</dbReference>
<feature type="domain" description="PDZ" evidence="3">
    <location>
        <begin position="38"/>
        <end position="129"/>
    </location>
</feature>
<dbReference type="SMART" id="SM00228">
    <property type="entry name" value="PDZ"/>
    <property type="match status" value="2"/>
</dbReference>
<dbReference type="OrthoDB" id="109450at2"/>
<name>A0A2Z5FWU9_9BACT</name>
<dbReference type="Gene3D" id="2.30.42.10">
    <property type="match status" value="2"/>
</dbReference>
<dbReference type="InterPro" id="IPR001478">
    <property type="entry name" value="PDZ"/>
</dbReference>
<feature type="compositionally biased region" description="Low complexity" evidence="2">
    <location>
        <begin position="157"/>
        <end position="171"/>
    </location>
</feature>
<dbReference type="AlphaFoldDB" id="A0A2Z5FWU9"/>
<sequence>MIYFSRLGTLTVLVGGVVLLPMVHADGIEARFPALTQEMLFSHSSQGYLGVGLNDVDDDRASSLKLKDAHGAEIITVDQDAPAAKAGLKVHDVVIQMNGQRIEGVSQFSRMLHETPPGRRVMLVAMRDGQAVNITVQLADRATVAKDIIVGLDEDSSSAPQATSATAQAAPIPNSSGRARTGHANSFLGTFTRNRYYVGVELEQLTSGLSEYFGVHGGTGMLVGNVFPNTPAAAAGLKVADVIEKVNGKPIVSLSDWERAIRMNHGKQVQLTLIRDKKEQTLSMVVGEVKNSSDLRYHDFEAPAAATVAELQWN</sequence>
<dbReference type="EMBL" id="CP030840">
    <property type="protein sequence ID" value="AXC11311.1"/>
    <property type="molecule type" value="Genomic_DNA"/>
</dbReference>
<dbReference type="InterPro" id="IPR036034">
    <property type="entry name" value="PDZ_sf"/>
</dbReference>
<evidence type="ECO:0000259" key="3">
    <source>
        <dbReference type="PROSITE" id="PS50106"/>
    </source>
</evidence>
<dbReference type="GO" id="GO:0006508">
    <property type="term" value="P:proteolysis"/>
    <property type="evidence" value="ECO:0007669"/>
    <property type="project" value="UniProtKB-KW"/>
</dbReference>
<proteinExistence type="inferred from homology"/>
<dbReference type="GO" id="GO:0008233">
    <property type="term" value="F:peptidase activity"/>
    <property type="evidence" value="ECO:0007669"/>
    <property type="project" value="UniProtKB-KW"/>
</dbReference>
<feature type="region of interest" description="Disordered" evidence="2">
    <location>
        <begin position="156"/>
        <end position="181"/>
    </location>
</feature>
<dbReference type="PANTHER" id="PTHR22939">
    <property type="entry name" value="SERINE PROTEASE FAMILY S1C HTRA-RELATED"/>
    <property type="match status" value="1"/>
</dbReference>
<evidence type="ECO:0000256" key="2">
    <source>
        <dbReference type="SAM" id="MobiDB-lite"/>
    </source>
</evidence>
<keyword evidence="4" id="KW-0378">Hydrolase</keyword>
<keyword evidence="4" id="KW-0645">Protease</keyword>
<evidence type="ECO:0000313" key="4">
    <source>
        <dbReference type="EMBL" id="AXC11311.1"/>
    </source>
</evidence>
<accession>A0A2Z5FWU9</accession>
<dbReference type="Proteomes" id="UP000253606">
    <property type="component" value="Chromosome"/>
</dbReference>
<dbReference type="RefSeq" id="WP_114206767.1">
    <property type="nucleotide sequence ID" value="NZ_CP030840.1"/>
</dbReference>
<evidence type="ECO:0000256" key="1">
    <source>
        <dbReference type="ARBA" id="ARBA00010541"/>
    </source>
</evidence>
<feature type="domain" description="PDZ" evidence="3">
    <location>
        <begin position="199"/>
        <end position="255"/>
    </location>
</feature>
<dbReference type="KEGG" id="abas:ACPOL_1975"/>
<dbReference type="PANTHER" id="PTHR22939:SF129">
    <property type="entry name" value="SERINE PROTEASE HTRA2, MITOCHONDRIAL"/>
    <property type="match status" value="1"/>
</dbReference>
<keyword evidence="5" id="KW-1185">Reference proteome</keyword>
<dbReference type="Pfam" id="PF13180">
    <property type="entry name" value="PDZ_2"/>
    <property type="match status" value="2"/>
</dbReference>
<dbReference type="PROSITE" id="PS50106">
    <property type="entry name" value="PDZ"/>
    <property type="match status" value="2"/>
</dbReference>
<gene>
    <name evidence="4" type="ORF">ACPOL_1975</name>
</gene>